<dbReference type="EMBL" id="LN890563">
    <property type="protein sequence ID" value="CUS22004.1"/>
    <property type="molecule type" value="Genomic_DNA"/>
</dbReference>
<feature type="domain" description="PH" evidence="1">
    <location>
        <begin position="217"/>
        <end position="314"/>
    </location>
</feature>
<dbReference type="PROSITE" id="PS50003">
    <property type="entry name" value="PH_DOMAIN"/>
    <property type="match status" value="2"/>
</dbReference>
<evidence type="ECO:0000313" key="3">
    <source>
        <dbReference type="Proteomes" id="UP000236544"/>
    </source>
</evidence>
<keyword evidence="3" id="KW-1185">Reference proteome</keyword>
<dbReference type="InterPro" id="IPR001849">
    <property type="entry name" value="PH_domain"/>
</dbReference>
<dbReference type="AlphaFoldDB" id="A0A0P1KQ50"/>
<dbReference type="GO" id="GO:0005547">
    <property type="term" value="F:phosphatidylinositol-3,4,5-trisphosphate binding"/>
    <property type="evidence" value="ECO:0007669"/>
    <property type="project" value="TreeGrafter"/>
</dbReference>
<dbReference type="SMART" id="SM00233">
    <property type="entry name" value="PH"/>
    <property type="match status" value="2"/>
</dbReference>
<dbReference type="Pfam" id="PF00169">
    <property type="entry name" value="PH"/>
    <property type="match status" value="2"/>
</dbReference>
<dbReference type="GO" id="GO:0005737">
    <property type="term" value="C:cytoplasm"/>
    <property type="evidence" value="ECO:0007669"/>
    <property type="project" value="TreeGrafter"/>
</dbReference>
<dbReference type="PANTHER" id="PTHR45899">
    <property type="entry name" value="RHO GTPASE ACTIVATING PROTEIN AT 15B, ISOFORM C"/>
    <property type="match status" value="1"/>
</dbReference>
<protein>
    <submittedName>
        <fullName evidence="2">LAQU0S04e05974g1_1</fullName>
    </submittedName>
</protein>
<accession>A0A0P1KQ50</accession>
<proteinExistence type="predicted"/>
<dbReference type="SUPFAM" id="SSF50729">
    <property type="entry name" value="PH domain-like"/>
    <property type="match status" value="2"/>
</dbReference>
<evidence type="ECO:0000313" key="2">
    <source>
        <dbReference type="EMBL" id="CUS22004.1"/>
    </source>
</evidence>
<gene>
    <name evidence="2" type="ORF">LAQU0_S04e05974g</name>
</gene>
<dbReference type="Gene3D" id="2.30.29.30">
    <property type="entry name" value="Pleckstrin-homology domain (PH domain)/Phosphotyrosine-binding domain (PTB)"/>
    <property type="match status" value="2"/>
</dbReference>
<dbReference type="Proteomes" id="UP000236544">
    <property type="component" value="Unassembled WGS sequence"/>
</dbReference>
<sequence>MDQNDDLKLLYTDTQHFNDVLISSFLFKKSSSSAATNKLASDHKQSPSGTSSPDIGGSHHWFMRGGFHKYWCVLRRGQFSYYKDKNERKPVDVIPADQVLDFRVRMEEYRLDIYTKEKTLSFGSESQEVLRNWDVALQEFVSDRRRSSLPMRIYDSGNDENDNECICEDDDDDFEILSEAQPHNQEKERDRNVGSSFKVPDEDREFYAIYNPEQPNRVIQKGTLLCRVKKRLGRKSWKRVNAVLENTSLLIKSVSSGRLYKKIDLNGVVDCIEDEKSRYDTGFAIITYDERLKFRAPSEQDTIEWIMNLKSCVLVRKKLEEHKNLCEA</sequence>
<evidence type="ECO:0000259" key="1">
    <source>
        <dbReference type="PROSITE" id="PS50003"/>
    </source>
</evidence>
<dbReference type="InterPro" id="IPR052227">
    <property type="entry name" value="Arf-Rho-GAP_ANK-PH_domain"/>
</dbReference>
<feature type="domain" description="PH" evidence="1">
    <location>
        <begin position="19"/>
        <end position="142"/>
    </location>
</feature>
<dbReference type="OrthoDB" id="2157866at2759"/>
<name>A0A0P1KQ50_9SACH</name>
<dbReference type="InterPro" id="IPR011993">
    <property type="entry name" value="PH-like_dom_sf"/>
</dbReference>
<dbReference type="PANTHER" id="PTHR45899:SF2">
    <property type="entry name" value="RHO GTPASE ACTIVATING PROTEIN AT 15B, ISOFORM C"/>
    <property type="match status" value="1"/>
</dbReference>
<organism evidence="2 3">
    <name type="scientific">Lachancea quebecensis</name>
    <dbReference type="NCBI Taxonomy" id="1654605"/>
    <lineage>
        <taxon>Eukaryota</taxon>
        <taxon>Fungi</taxon>
        <taxon>Dikarya</taxon>
        <taxon>Ascomycota</taxon>
        <taxon>Saccharomycotina</taxon>
        <taxon>Saccharomycetes</taxon>
        <taxon>Saccharomycetales</taxon>
        <taxon>Saccharomycetaceae</taxon>
        <taxon>Lachancea</taxon>
    </lineage>
</organism>
<reference evidence="3" key="1">
    <citation type="submission" date="2015-10" db="EMBL/GenBank/DDBJ databases">
        <authorList>
            <person name="Devillers H."/>
        </authorList>
    </citation>
    <scope>NUCLEOTIDE SEQUENCE [LARGE SCALE GENOMIC DNA]</scope>
</reference>